<dbReference type="Proteomes" id="UP000423756">
    <property type="component" value="Unassembled WGS sequence"/>
</dbReference>
<accession>A0A7V7NX85</accession>
<dbReference type="EMBL" id="VZPX01000004">
    <property type="protein sequence ID" value="KAB0482508.1"/>
    <property type="molecule type" value="Genomic_DNA"/>
</dbReference>
<proteinExistence type="predicted"/>
<dbReference type="RefSeq" id="WP_137406515.1">
    <property type="nucleotide sequence ID" value="NZ_AP025467.1"/>
</dbReference>
<protein>
    <submittedName>
        <fullName evidence="1">Uncharacterized protein</fullName>
    </submittedName>
</protein>
<name>A0A7V7NX85_9VIBR</name>
<reference evidence="1 2" key="1">
    <citation type="submission" date="2019-09" db="EMBL/GenBank/DDBJ databases">
        <title>Draft genome sequences of 48 bacterial type strains from the CCUG.</title>
        <authorList>
            <person name="Tunovic T."/>
            <person name="Pineiro-Iglesias B."/>
            <person name="Unosson C."/>
            <person name="Inganas E."/>
            <person name="Ohlen M."/>
            <person name="Cardew S."/>
            <person name="Jensie-Markopoulos S."/>
            <person name="Salva-Serra F."/>
            <person name="Jaen-Luchoro D."/>
            <person name="Karlsson R."/>
            <person name="Svensson-Stadler L."/>
            <person name="Chun J."/>
            <person name="Moore E."/>
        </authorList>
    </citation>
    <scope>NUCLEOTIDE SEQUENCE [LARGE SCALE GENOMIC DNA]</scope>
    <source>
        <strain evidence="1 2">CCUG 48643</strain>
    </source>
</reference>
<sequence>MISNSGLVTQFKQYAKTQADIGYDVFIGAFSDSDLEEFFAERNATDIDSAIAAASRYTATY</sequence>
<evidence type="ECO:0000313" key="2">
    <source>
        <dbReference type="Proteomes" id="UP000423756"/>
    </source>
</evidence>
<gene>
    <name evidence="1" type="ORF">F7Q91_03605</name>
</gene>
<dbReference type="GeneID" id="77344746"/>
<comment type="caution">
    <text evidence="1">The sequence shown here is derived from an EMBL/GenBank/DDBJ whole genome shotgun (WGS) entry which is preliminary data.</text>
</comment>
<dbReference type="AlphaFoldDB" id="A0A7V7NX85"/>
<evidence type="ECO:0000313" key="1">
    <source>
        <dbReference type="EMBL" id="KAB0482508.1"/>
    </source>
</evidence>
<organism evidence="1 2">
    <name type="scientific">Vibrio chagasii</name>
    <dbReference type="NCBI Taxonomy" id="170679"/>
    <lineage>
        <taxon>Bacteria</taxon>
        <taxon>Pseudomonadati</taxon>
        <taxon>Pseudomonadota</taxon>
        <taxon>Gammaproteobacteria</taxon>
        <taxon>Vibrionales</taxon>
        <taxon>Vibrionaceae</taxon>
        <taxon>Vibrio</taxon>
    </lineage>
</organism>